<dbReference type="PANTHER" id="PTHR43630">
    <property type="entry name" value="POLY-BETA-1,6-N-ACETYL-D-GLUCOSAMINE SYNTHASE"/>
    <property type="match status" value="1"/>
</dbReference>
<keyword evidence="2 5" id="KW-0328">Glycosyltransferase</keyword>
<comment type="caution">
    <text evidence="5">The sequence shown here is derived from an EMBL/GenBank/DDBJ whole genome shotgun (WGS) entry which is preliminary data.</text>
</comment>
<keyword evidence="6" id="KW-1185">Reference proteome</keyword>
<organism evidence="5 6">
    <name type="scientific">Solirubrobacter ginsenosidimutans</name>
    <dbReference type="NCBI Taxonomy" id="490573"/>
    <lineage>
        <taxon>Bacteria</taxon>
        <taxon>Bacillati</taxon>
        <taxon>Actinomycetota</taxon>
        <taxon>Thermoleophilia</taxon>
        <taxon>Solirubrobacterales</taxon>
        <taxon>Solirubrobacteraceae</taxon>
        <taxon>Solirubrobacter</taxon>
    </lineage>
</organism>
<evidence type="ECO:0000256" key="4">
    <source>
        <dbReference type="SAM" id="Phobius"/>
    </source>
</evidence>
<dbReference type="RefSeq" id="WP_270043453.1">
    <property type="nucleotide sequence ID" value="NZ_JAPDOD010000031.1"/>
</dbReference>
<keyword evidence="4" id="KW-0812">Transmembrane</keyword>
<evidence type="ECO:0000313" key="5">
    <source>
        <dbReference type="EMBL" id="MDA0164202.1"/>
    </source>
</evidence>
<evidence type="ECO:0000256" key="3">
    <source>
        <dbReference type="ARBA" id="ARBA00022679"/>
    </source>
</evidence>
<dbReference type="SUPFAM" id="SSF53448">
    <property type="entry name" value="Nucleotide-diphospho-sugar transferases"/>
    <property type="match status" value="1"/>
</dbReference>
<proteinExistence type="inferred from homology"/>
<gene>
    <name evidence="5" type="ORF">OM076_28270</name>
</gene>
<dbReference type="PANTHER" id="PTHR43630:SF1">
    <property type="entry name" value="POLY-BETA-1,6-N-ACETYL-D-GLUCOSAMINE SYNTHASE"/>
    <property type="match status" value="1"/>
</dbReference>
<evidence type="ECO:0000256" key="2">
    <source>
        <dbReference type="ARBA" id="ARBA00022676"/>
    </source>
</evidence>
<dbReference type="AlphaFoldDB" id="A0A9X3MX90"/>
<dbReference type="EMBL" id="JAPDOD010000031">
    <property type="protein sequence ID" value="MDA0164202.1"/>
    <property type="molecule type" value="Genomic_DNA"/>
</dbReference>
<dbReference type="GO" id="GO:0016757">
    <property type="term" value="F:glycosyltransferase activity"/>
    <property type="evidence" value="ECO:0007669"/>
    <property type="project" value="UniProtKB-KW"/>
</dbReference>
<dbReference type="EC" id="2.4.-.-" evidence="5"/>
<feature type="transmembrane region" description="Helical" evidence="4">
    <location>
        <begin position="7"/>
        <end position="33"/>
    </location>
</feature>
<dbReference type="Proteomes" id="UP001149140">
    <property type="component" value="Unassembled WGS sequence"/>
</dbReference>
<accession>A0A9X3MX90</accession>
<keyword evidence="4" id="KW-1133">Transmembrane helix</keyword>
<feature type="transmembrane region" description="Helical" evidence="4">
    <location>
        <begin position="301"/>
        <end position="323"/>
    </location>
</feature>
<feature type="transmembrane region" description="Helical" evidence="4">
    <location>
        <begin position="366"/>
        <end position="385"/>
    </location>
</feature>
<sequence length="415" mass="45634">MQTALDVLLAIVALYPVLTAALWIAGGLMFRLWDERPSDPLPETERDWPGVSVLIPAYNEAAVIATSVRAALKSDYPRFEVLVLDDGSSDETEAAAIEAGAGDRRLRVLRDPVNRGKAEQLNLGFARARHELVMVTDADTHMHPRAIRFLVARIESSPVLAAVAGAPHVTNRDGVLCAMQVLEAAAIIGLVRRTQSLTGRVGIVAGVLGLFRRDRVLAVGGYDGRMATEDIDLTWRLLIAGWQTAYEPRALVGMQVPSSLHALWAQRKRWARGQGEVLHAHLRDVCRWRNHRMWLLGLESLASLIWVACLLCSLVLSVLNVLFGQHLGFFGVGLGWGVAISTVAVVQLTVAVVLSYPYDHWDVRAMVLGPLYPILFWLISASAAINQQITALIRGPRDQRVVWDIPREPLDSTSP</sequence>
<protein>
    <submittedName>
        <fullName evidence="5">Glycosyltransferase</fullName>
        <ecNumber evidence="5">2.4.-.-</ecNumber>
    </submittedName>
</protein>
<keyword evidence="4" id="KW-0472">Membrane</keyword>
<dbReference type="CDD" id="cd06423">
    <property type="entry name" value="CESA_like"/>
    <property type="match status" value="1"/>
</dbReference>
<name>A0A9X3MX90_9ACTN</name>
<dbReference type="Gene3D" id="3.90.550.10">
    <property type="entry name" value="Spore Coat Polysaccharide Biosynthesis Protein SpsA, Chain A"/>
    <property type="match status" value="1"/>
</dbReference>
<dbReference type="InterPro" id="IPR029044">
    <property type="entry name" value="Nucleotide-diphossugar_trans"/>
</dbReference>
<dbReference type="Pfam" id="PF13641">
    <property type="entry name" value="Glyco_tranf_2_3"/>
    <property type="match status" value="1"/>
</dbReference>
<evidence type="ECO:0000256" key="1">
    <source>
        <dbReference type="ARBA" id="ARBA00006739"/>
    </source>
</evidence>
<comment type="similarity">
    <text evidence="1">Belongs to the glycosyltransferase 2 family.</text>
</comment>
<keyword evidence="3 5" id="KW-0808">Transferase</keyword>
<reference evidence="5" key="1">
    <citation type="submission" date="2022-10" db="EMBL/GenBank/DDBJ databases">
        <title>The WGS of Solirubrobacter ginsenosidimutans DSM 21036.</title>
        <authorList>
            <person name="Jiang Z."/>
        </authorList>
    </citation>
    <scope>NUCLEOTIDE SEQUENCE</scope>
    <source>
        <strain evidence="5">DSM 21036</strain>
    </source>
</reference>
<evidence type="ECO:0000313" key="6">
    <source>
        <dbReference type="Proteomes" id="UP001149140"/>
    </source>
</evidence>
<feature type="transmembrane region" description="Helical" evidence="4">
    <location>
        <begin position="329"/>
        <end position="354"/>
    </location>
</feature>